<keyword evidence="2" id="KW-1185">Reference proteome</keyword>
<dbReference type="EMBL" id="SJOP01000001">
    <property type="protein sequence ID" value="TCC14704.1"/>
    <property type="molecule type" value="Genomic_DNA"/>
</dbReference>
<organism evidence="1 2">
    <name type="scientific">Kosakonia quasisacchari</name>
    <dbReference type="NCBI Taxonomy" id="2529380"/>
    <lineage>
        <taxon>Bacteria</taxon>
        <taxon>Pseudomonadati</taxon>
        <taxon>Pseudomonadota</taxon>
        <taxon>Gammaproteobacteria</taxon>
        <taxon>Enterobacterales</taxon>
        <taxon>Enterobacteriaceae</taxon>
        <taxon>Kosakonia</taxon>
    </lineage>
</organism>
<reference evidence="1 2" key="1">
    <citation type="submission" date="2019-02" db="EMBL/GenBank/DDBJ databases">
        <title>The draft genome of Kosakonia quasisacchari strain WCHKQ120001.</title>
        <authorList>
            <person name="Wang C."/>
            <person name="Feng Y."/>
            <person name="Zong Z."/>
        </authorList>
    </citation>
    <scope>NUCLEOTIDE SEQUENCE [LARGE SCALE GENOMIC DNA]</scope>
    <source>
        <strain evidence="1 2">WCHKQ120001</strain>
    </source>
</reference>
<protein>
    <submittedName>
        <fullName evidence="1">Uncharacterized protein</fullName>
    </submittedName>
</protein>
<comment type="caution">
    <text evidence="1">The sequence shown here is derived from an EMBL/GenBank/DDBJ whole genome shotgun (WGS) entry which is preliminary data.</text>
</comment>
<proteinExistence type="predicted"/>
<dbReference type="AlphaFoldDB" id="A0A4R0HW30"/>
<dbReference type="Proteomes" id="UP000291793">
    <property type="component" value="Unassembled WGS sequence"/>
</dbReference>
<evidence type="ECO:0000313" key="2">
    <source>
        <dbReference type="Proteomes" id="UP000291793"/>
    </source>
</evidence>
<gene>
    <name evidence="1" type="ORF">E0L21_00145</name>
</gene>
<sequence>MIANKTDAEARPVISFLALIYLFNRFGEQPLYLCHLTPLLILFCRWTAYFKLPLCMKKVTVSSQKTITVTARRWAMS</sequence>
<name>A0A4R0HW30_9ENTR</name>
<accession>A0A4R0HW30</accession>
<evidence type="ECO:0000313" key="1">
    <source>
        <dbReference type="EMBL" id="TCC14704.1"/>
    </source>
</evidence>